<gene>
    <name evidence="2" type="ORF">Q0812_08385</name>
</gene>
<dbReference type="RefSeq" id="WP_302109872.1">
    <property type="nucleotide sequence ID" value="NZ_JAUKTR010000003.1"/>
</dbReference>
<dbReference type="Proteomes" id="UP001169063">
    <property type="component" value="Unassembled WGS sequence"/>
</dbReference>
<accession>A0ABT8SNP5</accession>
<dbReference type="PANTHER" id="PTHR30305">
    <property type="entry name" value="PROTEIN YJDM-RELATED"/>
    <property type="match status" value="1"/>
</dbReference>
<sequence>MNGPLLLHATAAAVRTGGDWVAALISGPSGSGKSDLALRLMERGWRLVADDYVQVWADQGRLWCAAPQTLPEAIEARGVGLISQPLLRQARVGAWVELEADPERLPEASLHQLCGVSLPRLTLTGVEASAPYKLMRVITAGGRA</sequence>
<evidence type="ECO:0000313" key="2">
    <source>
        <dbReference type="EMBL" id="MDO1559443.1"/>
    </source>
</evidence>
<dbReference type="EMBL" id="JAUKTR010000003">
    <property type="protein sequence ID" value="MDO1559443.1"/>
    <property type="molecule type" value="Genomic_DNA"/>
</dbReference>
<reference evidence="2" key="1">
    <citation type="submission" date="2023-07" db="EMBL/GenBank/DDBJ databases">
        <title>Brevundimonas soil sp. nov., isolated from the soil of chemical plant.</title>
        <authorList>
            <person name="Wu N."/>
        </authorList>
    </citation>
    <scope>NUCLEOTIDE SEQUENCE</scope>
    <source>
        <strain evidence="2">XZ-24</strain>
    </source>
</reference>
<dbReference type="GO" id="GO:0016301">
    <property type="term" value="F:kinase activity"/>
    <property type="evidence" value="ECO:0007669"/>
    <property type="project" value="UniProtKB-KW"/>
</dbReference>
<keyword evidence="2" id="KW-0418">Kinase</keyword>
<feature type="domain" description="HPr kinase/phosphorylase C-terminal" evidence="1">
    <location>
        <begin position="23"/>
        <end position="83"/>
    </location>
</feature>
<comment type="caution">
    <text evidence="2">The sequence shown here is derived from an EMBL/GenBank/DDBJ whole genome shotgun (WGS) entry which is preliminary data.</text>
</comment>
<dbReference type="Pfam" id="PF07475">
    <property type="entry name" value="Hpr_kinase_C"/>
    <property type="match status" value="1"/>
</dbReference>
<keyword evidence="2" id="KW-0808">Transferase</keyword>
<dbReference type="Gene3D" id="3.40.50.300">
    <property type="entry name" value="P-loop containing nucleotide triphosphate hydrolases"/>
    <property type="match status" value="1"/>
</dbReference>
<dbReference type="SUPFAM" id="SSF53795">
    <property type="entry name" value="PEP carboxykinase-like"/>
    <property type="match status" value="1"/>
</dbReference>
<dbReference type="InterPro" id="IPR027417">
    <property type="entry name" value="P-loop_NTPase"/>
</dbReference>
<keyword evidence="3" id="KW-1185">Reference proteome</keyword>
<organism evidence="2 3">
    <name type="scientific">Peiella sedimenti</name>
    <dbReference type="NCBI Taxonomy" id="3061083"/>
    <lineage>
        <taxon>Bacteria</taxon>
        <taxon>Pseudomonadati</taxon>
        <taxon>Pseudomonadota</taxon>
        <taxon>Alphaproteobacteria</taxon>
        <taxon>Caulobacterales</taxon>
        <taxon>Caulobacteraceae</taxon>
        <taxon>Peiella</taxon>
    </lineage>
</organism>
<protein>
    <submittedName>
        <fullName evidence="2">Serine kinase</fullName>
    </submittedName>
</protein>
<dbReference type="InterPro" id="IPR011104">
    <property type="entry name" value="Hpr_kin/Pase_C"/>
</dbReference>
<evidence type="ECO:0000313" key="3">
    <source>
        <dbReference type="Proteomes" id="UP001169063"/>
    </source>
</evidence>
<proteinExistence type="predicted"/>
<evidence type="ECO:0000259" key="1">
    <source>
        <dbReference type="Pfam" id="PF07475"/>
    </source>
</evidence>
<dbReference type="PANTHER" id="PTHR30305:SF1">
    <property type="entry name" value="HPR KINASE_PHOSPHORYLASE"/>
    <property type="match status" value="1"/>
</dbReference>
<name>A0ABT8SNP5_9CAUL</name>